<gene>
    <name evidence="7" type="ORF">OSTQU699_LOCUS8257</name>
</gene>
<evidence type="ECO:0000313" key="8">
    <source>
        <dbReference type="Proteomes" id="UP000708148"/>
    </source>
</evidence>
<keyword evidence="8" id="KW-1185">Reference proteome</keyword>
<comment type="subcellular location">
    <subcellularLocation>
        <location evidence="1">Nucleus</location>
    </subcellularLocation>
</comment>
<feature type="region of interest" description="Disordered" evidence="3">
    <location>
        <begin position="893"/>
        <end position="928"/>
    </location>
</feature>
<feature type="domain" description="RSE1/DDB1/CPSF1 first beta-propeller" evidence="5">
    <location>
        <begin position="35"/>
        <end position="430"/>
    </location>
</feature>
<organism evidence="7 8">
    <name type="scientific">Ostreobium quekettii</name>
    <dbReference type="NCBI Taxonomy" id="121088"/>
    <lineage>
        <taxon>Eukaryota</taxon>
        <taxon>Viridiplantae</taxon>
        <taxon>Chlorophyta</taxon>
        <taxon>core chlorophytes</taxon>
        <taxon>Ulvophyceae</taxon>
        <taxon>TCBD clade</taxon>
        <taxon>Bryopsidales</taxon>
        <taxon>Ostreobineae</taxon>
        <taxon>Ostreobiaceae</taxon>
        <taxon>Ostreobium</taxon>
    </lineage>
</organism>
<dbReference type="InterPro" id="IPR015943">
    <property type="entry name" value="WD40/YVTN_repeat-like_dom_sf"/>
</dbReference>
<proteinExistence type="predicted"/>
<dbReference type="InterPro" id="IPR018846">
    <property type="entry name" value="Beta-prop_RSE1/DDB1/CPSF1_1st"/>
</dbReference>
<evidence type="ECO:0000256" key="3">
    <source>
        <dbReference type="SAM" id="MobiDB-lite"/>
    </source>
</evidence>
<dbReference type="Pfam" id="PF03178">
    <property type="entry name" value="CPSF_A"/>
    <property type="match status" value="1"/>
</dbReference>
<dbReference type="InterPro" id="IPR004871">
    <property type="entry name" value="RSE1/DDB1/CPSF1_C"/>
</dbReference>
<feature type="compositionally biased region" description="Low complexity" evidence="3">
    <location>
        <begin position="909"/>
        <end position="919"/>
    </location>
</feature>
<feature type="domain" description="RSE1/DDB1/CPSF1 C-terminal" evidence="4">
    <location>
        <begin position="1104"/>
        <end position="1434"/>
    </location>
</feature>
<dbReference type="Pfam" id="PF23726">
    <property type="entry name" value="Beta-prop_RSE1_2nd"/>
    <property type="match status" value="1"/>
</dbReference>
<sequence>MVGQPIHPPSSVTHCGTAWFTHSPTVDGQPSPLLPNLVVIRSTVLDVYYISVGIDEIAGHKLELVRQFRLNGVVESLAVLKSRAKKGQRDAVVLAFREAKVSVVIWDDVNHTLKTTSLHFFEGDHSLTVGRSVFPYGPRVAADPQGRCACLLSYANQLALLPAMDTEHIDAGHDHGASTSAATVGNSYVLHLGKMGIQEVRDFVFLHGYNEPVILILHEPEPTWPAKYRERKDTCWLTAVSVNLQSRIYPVIWSAKGLPSDAYKLVAARKHGALVLCLNLVAYYSQGTSLAVGVNPLAFAGEVPQRVELDPAVEVPSMTATKLARAYANNVHPECAPAIGKNATKSPVFDIELDAAQCSWLDPQSLIVALKSGQLILLQLIMDGNNVKQLQVSKCGGAPIVSCMSSIGGRMLFLGSRLGDSLLVQFTEVPLKKDSQAAGRATEEDSLDMDMVPGMGDEEAMEGIVGEGGLDSIDDDLQIFLPATSDVPESGGGLTHFQPHVTDVLHVTGLIRDMTLGVPPESGEGSTQHTSVSPQLVACAGWRRGGCLAVVRQGVVAECIIEVPIEDVRGVWALQYMDEEEGDMAIATRHITDSYLLVSCTNMTKLLEVSEENMDEVISDFVMDQLTIFAGSIFSATRTVQVYRSGLRVCSGPKLWQEFTVEQLMSVTDAEQAHTHLGLGRPQVQNSIKSASSADPLLLVLMDDGRACLLEGDTKSKQLSINSSAAYALTELPTLDVEEEITACALYVDKCLWLCKGVGNQNWPAPIYCVVCRRRGTLEIYNLPHMHRIFVTPFFPIGWHVVQHNPAAGKKQQMELEEKLEDALPAVVEVRLESFPPRYSHCDAALSSGVAVCGAPILFALLDDGSLFVYRAFRPPGQQVAFSRVEVECPGVASEASPEYGEEGEEGATDGTGAGEATPGEGGEGEGMRDSLEEMALPLSEQCRMTRFDGVGEDNPCSGVFISGVSPLWVVVHQGGIAVHKFLVDGTVAAMTPFSNINCPQGFILAMASNRLKICVLHRERLDCPWPCYKVTMRCTPNKIAWYPDARLYAVLCSRLVPYRPRPAEEGGGDTHSAAAYAVADEVAKKREYEEGHELRLMIPGSWTTPWLMPLEPDEAGLAVRAVHLRDQDDGSLHPLIAVGTSIMLGEDYPNSGRCILLQVQKHKEISSSQDVSEEKWEGKVVGSQEVRGSVNALACLDGCLLVGVGGRLELCGWRKGGSLTRMAFFDGPLYITSLNVLKSFVLFGDVHKGIHFVWYTSPSGDSADVRELVLLGKDFNHADVYSTEFLLNGSKLSYLFADGGKNIGIQSYRRDHPDCWNGRRLLSEGCIHIGHHVGRMVRMKMCCPDGVNRQAALYGTLDGGFGYMAPIWDDEMFDRLVRLQKQMVLQAPHHAGLNPAAFRMRYRCVPKSLGGGSQHMRPPPRDRILDGDLLWEYWYMDRLKQQNLAVSIGSSRQQVVEDLQSIGLATSFF</sequence>
<comment type="caution">
    <text evidence="7">The sequence shown here is derived from an EMBL/GenBank/DDBJ whole genome shotgun (WGS) entry which is preliminary data.</text>
</comment>
<dbReference type="GO" id="GO:0003676">
    <property type="term" value="F:nucleic acid binding"/>
    <property type="evidence" value="ECO:0007669"/>
    <property type="project" value="InterPro"/>
</dbReference>
<evidence type="ECO:0000313" key="7">
    <source>
        <dbReference type="EMBL" id="CAD7702900.1"/>
    </source>
</evidence>
<evidence type="ECO:0000256" key="1">
    <source>
        <dbReference type="ARBA" id="ARBA00004123"/>
    </source>
</evidence>
<feature type="domain" description="RSE1/DDB1/CPSF1 second beta-propeller" evidence="6">
    <location>
        <begin position="562"/>
        <end position="1017"/>
    </location>
</feature>
<dbReference type="OrthoDB" id="6109at2759"/>
<evidence type="ECO:0008006" key="9">
    <source>
        <dbReference type="Google" id="ProtNLM"/>
    </source>
</evidence>
<protein>
    <recommendedName>
        <fullName evidence="9">Cleavage and polyadenylation specificity factor subunit 1</fullName>
    </recommendedName>
</protein>
<dbReference type="EMBL" id="CAJHUC010001995">
    <property type="protein sequence ID" value="CAD7702900.1"/>
    <property type="molecule type" value="Genomic_DNA"/>
</dbReference>
<evidence type="ECO:0000259" key="4">
    <source>
        <dbReference type="Pfam" id="PF03178"/>
    </source>
</evidence>
<dbReference type="GO" id="GO:0005634">
    <property type="term" value="C:nucleus"/>
    <property type="evidence" value="ECO:0007669"/>
    <property type="project" value="UniProtKB-SubCell"/>
</dbReference>
<evidence type="ECO:0000259" key="5">
    <source>
        <dbReference type="Pfam" id="PF10433"/>
    </source>
</evidence>
<keyword evidence="2" id="KW-0539">Nucleus</keyword>
<reference evidence="7" key="1">
    <citation type="submission" date="2020-12" db="EMBL/GenBank/DDBJ databases">
        <authorList>
            <person name="Iha C."/>
        </authorList>
    </citation>
    <scope>NUCLEOTIDE SEQUENCE</scope>
</reference>
<dbReference type="InterPro" id="IPR050358">
    <property type="entry name" value="RSE1/DDB1/CFT1"/>
</dbReference>
<dbReference type="PANTHER" id="PTHR10644">
    <property type="entry name" value="DNA REPAIR/RNA PROCESSING CPSF FAMILY"/>
    <property type="match status" value="1"/>
</dbReference>
<dbReference type="Pfam" id="PF10433">
    <property type="entry name" value="Beta-prop_RSE1_1st"/>
    <property type="match status" value="1"/>
</dbReference>
<evidence type="ECO:0000256" key="2">
    <source>
        <dbReference type="ARBA" id="ARBA00023242"/>
    </source>
</evidence>
<dbReference type="Gene3D" id="2.130.10.10">
    <property type="entry name" value="YVTN repeat-like/Quinoprotein amine dehydrogenase"/>
    <property type="match status" value="2"/>
</dbReference>
<dbReference type="InterPro" id="IPR058543">
    <property type="entry name" value="Beta-prop_RSE1/DDB1/CPSF1_2nd"/>
</dbReference>
<evidence type="ECO:0000259" key="6">
    <source>
        <dbReference type="Pfam" id="PF23726"/>
    </source>
</evidence>
<accession>A0A8S1J682</accession>
<name>A0A8S1J682_9CHLO</name>
<dbReference type="Proteomes" id="UP000708148">
    <property type="component" value="Unassembled WGS sequence"/>
</dbReference>